<keyword evidence="1" id="KW-0732">Signal</keyword>
<dbReference type="EMBL" id="VNHS01000005">
    <property type="protein sequence ID" value="TYP74750.1"/>
    <property type="molecule type" value="Genomic_DNA"/>
</dbReference>
<organism evidence="3 4">
    <name type="scientific">Paenibacillus methanolicus</name>
    <dbReference type="NCBI Taxonomy" id="582686"/>
    <lineage>
        <taxon>Bacteria</taxon>
        <taxon>Bacillati</taxon>
        <taxon>Bacillota</taxon>
        <taxon>Bacilli</taxon>
        <taxon>Bacillales</taxon>
        <taxon>Paenibacillaceae</taxon>
        <taxon>Paenibacillus</taxon>
    </lineage>
</organism>
<dbReference type="Gene3D" id="3.30.457.10">
    <property type="entry name" value="Copper amine oxidase-like, N-terminal domain"/>
    <property type="match status" value="1"/>
</dbReference>
<dbReference type="RefSeq" id="WP_148929984.1">
    <property type="nucleotide sequence ID" value="NZ_VNHS01000005.1"/>
</dbReference>
<evidence type="ECO:0000313" key="3">
    <source>
        <dbReference type="EMBL" id="TYP74750.1"/>
    </source>
</evidence>
<evidence type="ECO:0000313" key="4">
    <source>
        <dbReference type="Proteomes" id="UP000323257"/>
    </source>
</evidence>
<dbReference type="OrthoDB" id="2578443at2"/>
<dbReference type="Pfam" id="PF07833">
    <property type="entry name" value="Cu_amine_oxidN1"/>
    <property type="match status" value="1"/>
</dbReference>
<reference evidence="3 4" key="1">
    <citation type="submission" date="2019-07" db="EMBL/GenBank/DDBJ databases">
        <title>Genomic Encyclopedia of Type Strains, Phase III (KMG-III): the genomes of soil and plant-associated and newly described type strains.</title>
        <authorList>
            <person name="Whitman W."/>
        </authorList>
    </citation>
    <scope>NUCLEOTIDE SEQUENCE [LARGE SCALE GENOMIC DNA]</scope>
    <source>
        <strain evidence="3 4">BL24</strain>
    </source>
</reference>
<keyword evidence="4" id="KW-1185">Reference proteome</keyword>
<name>A0A5S5C8U4_9BACL</name>
<dbReference type="Proteomes" id="UP000323257">
    <property type="component" value="Unassembled WGS sequence"/>
</dbReference>
<sequence length="408" mass="45137">MSEFKRSKRIAVAALAAALAMPVLAWEARDANAATAASSEATGIRITMNGSLFQPETPALAINGTIYLPVRDTGELLDTVVDWHGSVKLVSMTYPKLTVRLALGSDEAIVNGKPRKLTTPLRSIDGRIYVPMRFFSEAMDADVSWQPAERTVAIKKKDEYAIGGGTWINRETGQLYISRPSNQAPVEYGRLETTGFKGELALYGYGHDGLYLFADTYGEPKERKHDVYGVFILNKKIVAQRKATYSGRLEERFGTSYQYLDENAKKWVQVYLLSDGRKVAFFSADGIVIREHDLTALTGKEDNYAVLGAGEDFIVVRPESTGYVTLINLKDRATAEMYDKLLKDADLERVLGQGGTISRDDIQFIGEDRGTLYFGYRRPNGKGGYDFVRLSYVLAAGLVNVEPNGPYG</sequence>
<proteinExistence type="predicted"/>
<gene>
    <name evidence="3" type="ORF">BCM02_105295</name>
</gene>
<dbReference type="AlphaFoldDB" id="A0A5S5C8U4"/>
<evidence type="ECO:0000256" key="1">
    <source>
        <dbReference type="SAM" id="SignalP"/>
    </source>
</evidence>
<dbReference type="InterPro" id="IPR012854">
    <property type="entry name" value="Cu_amine_oxidase-like_N"/>
</dbReference>
<feature type="signal peptide" evidence="1">
    <location>
        <begin position="1"/>
        <end position="25"/>
    </location>
</feature>
<evidence type="ECO:0000259" key="2">
    <source>
        <dbReference type="Pfam" id="PF07833"/>
    </source>
</evidence>
<accession>A0A5S5C8U4</accession>
<feature type="domain" description="Copper amine oxidase-like N-terminal" evidence="2">
    <location>
        <begin position="48"/>
        <end position="154"/>
    </location>
</feature>
<comment type="caution">
    <text evidence="3">The sequence shown here is derived from an EMBL/GenBank/DDBJ whole genome shotgun (WGS) entry which is preliminary data.</text>
</comment>
<protein>
    <submittedName>
        <fullName evidence="3">Copper amine oxidase-like protein</fullName>
    </submittedName>
</protein>
<dbReference type="InterPro" id="IPR036582">
    <property type="entry name" value="Mao_N_sf"/>
</dbReference>
<feature type="chain" id="PRO_5038620096" evidence="1">
    <location>
        <begin position="26"/>
        <end position="408"/>
    </location>
</feature>
<dbReference type="SUPFAM" id="SSF55383">
    <property type="entry name" value="Copper amine oxidase, domain N"/>
    <property type="match status" value="1"/>
</dbReference>